<accession>A0A5C6AV53</accession>
<dbReference type="Pfam" id="PF17963">
    <property type="entry name" value="Big_9"/>
    <property type="match status" value="6"/>
</dbReference>
<evidence type="ECO:0000259" key="5">
    <source>
        <dbReference type="Pfam" id="PF07595"/>
    </source>
</evidence>
<dbReference type="Pfam" id="PF07595">
    <property type="entry name" value="Planc_extracel"/>
    <property type="match status" value="1"/>
</dbReference>
<dbReference type="OrthoDB" id="220328at2"/>
<dbReference type="Gene3D" id="2.60.40.3440">
    <property type="match status" value="2"/>
</dbReference>
<evidence type="ECO:0000313" key="7">
    <source>
        <dbReference type="EMBL" id="TWU03089.1"/>
    </source>
</evidence>
<evidence type="ECO:0000256" key="3">
    <source>
        <dbReference type="ARBA" id="ARBA00022729"/>
    </source>
</evidence>
<proteinExistence type="predicted"/>
<dbReference type="Gene3D" id="2.60.40.2810">
    <property type="match status" value="3"/>
</dbReference>
<evidence type="ECO:0000256" key="2">
    <source>
        <dbReference type="ARBA" id="ARBA00022525"/>
    </source>
</evidence>
<reference evidence="7 8" key="1">
    <citation type="submission" date="2019-02" db="EMBL/GenBank/DDBJ databases">
        <title>Deep-cultivation of Planctomycetes and their phenomic and genomic characterization uncovers novel biology.</title>
        <authorList>
            <person name="Wiegand S."/>
            <person name="Jogler M."/>
            <person name="Boedeker C."/>
            <person name="Pinto D."/>
            <person name="Vollmers J."/>
            <person name="Rivas-Marin E."/>
            <person name="Kohn T."/>
            <person name="Peeters S.H."/>
            <person name="Heuer A."/>
            <person name="Rast P."/>
            <person name="Oberbeckmann S."/>
            <person name="Bunk B."/>
            <person name="Jeske O."/>
            <person name="Meyerdierks A."/>
            <person name="Storesund J.E."/>
            <person name="Kallscheuer N."/>
            <person name="Luecker S."/>
            <person name="Lage O.M."/>
            <person name="Pohl T."/>
            <person name="Merkel B.J."/>
            <person name="Hornburger P."/>
            <person name="Mueller R.-W."/>
            <person name="Bruemmer F."/>
            <person name="Labrenz M."/>
            <person name="Spormann A.M."/>
            <person name="Op Den Camp H."/>
            <person name="Overmann J."/>
            <person name="Amann R."/>
            <person name="Jetten M.S.M."/>
            <person name="Mascher T."/>
            <person name="Medema M.H."/>
            <person name="Devos D.P."/>
            <person name="Kaster A.-K."/>
            <person name="Ovreas L."/>
            <person name="Rohde M."/>
            <person name="Galperin M.Y."/>
            <person name="Jogler C."/>
        </authorList>
    </citation>
    <scope>NUCLEOTIDE SEQUENCE [LARGE SCALE GENOMIC DNA]</scope>
    <source>
        <strain evidence="7 8">Pla100</strain>
    </source>
</reference>
<dbReference type="Pfam" id="PF00404">
    <property type="entry name" value="Dockerin_1"/>
    <property type="match status" value="1"/>
</dbReference>
<comment type="caution">
    <text evidence="7">The sequence shown here is derived from an EMBL/GenBank/DDBJ whole genome shotgun (WGS) entry which is preliminary data.</text>
</comment>
<dbReference type="GO" id="GO:0005576">
    <property type="term" value="C:extracellular region"/>
    <property type="evidence" value="ECO:0007669"/>
    <property type="project" value="UniProtKB-SubCell"/>
</dbReference>
<keyword evidence="8" id="KW-1185">Reference proteome</keyword>
<dbReference type="EMBL" id="SJPM01000001">
    <property type="protein sequence ID" value="TWU03089.1"/>
    <property type="molecule type" value="Genomic_DNA"/>
</dbReference>
<evidence type="ECO:0000256" key="4">
    <source>
        <dbReference type="SAM" id="MobiDB-lite"/>
    </source>
</evidence>
<dbReference type="InterPro" id="IPR033764">
    <property type="entry name" value="Sdr_B"/>
</dbReference>
<dbReference type="Gene3D" id="2.60.40.10">
    <property type="entry name" value="Immunoglobulins"/>
    <property type="match status" value="1"/>
</dbReference>
<gene>
    <name evidence="7" type="ORF">Pla100_00070</name>
</gene>
<dbReference type="NCBIfam" id="NF012211">
    <property type="entry name" value="tand_rpt_95"/>
    <property type="match status" value="4"/>
</dbReference>
<feature type="domain" description="Planctomycete extracellular" evidence="5">
    <location>
        <begin position="31"/>
        <end position="48"/>
    </location>
</feature>
<feature type="domain" description="SD-repeat containing protein B" evidence="6">
    <location>
        <begin position="1289"/>
        <end position="1362"/>
    </location>
</feature>
<keyword evidence="2" id="KW-0964">Secreted</keyword>
<dbReference type="InterPro" id="IPR036439">
    <property type="entry name" value="Dockerin_dom_sf"/>
</dbReference>
<name>A0A5C6AV53_9BACT</name>
<evidence type="ECO:0000256" key="1">
    <source>
        <dbReference type="ARBA" id="ARBA00004613"/>
    </source>
</evidence>
<dbReference type="GO" id="GO:0004553">
    <property type="term" value="F:hydrolase activity, hydrolyzing O-glycosyl compounds"/>
    <property type="evidence" value="ECO:0007669"/>
    <property type="project" value="InterPro"/>
</dbReference>
<organism evidence="7 8">
    <name type="scientific">Neorhodopirellula pilleata</name>
    <dbReference type="NCBI Taxonomy" id="2714738"/>
    <lineage>
        <taxon>Bacteria</taxon>
        <taxon>Pseudomonadati</taxon>
        <taxon>Planctomycetota</taxon>
        <taxon>Planctomycetia</taxon>
        <taxon>Pirellulales</taxon>
        <taxon>Pirellulaceae</taxon>
        <taxon>Neorhodopirellula</taxon>
    </lineage>
</organism>
<dbReference type="InterPro" id="IPR013783">
    <property type="entry name" value="Ig-like_fold"/>
</dbReference>
<dbReference type="Proteomes" id="UP000316213">
    <property type="component" value="Unassembled WGS sequence"/>
</dbReference>
<dbReference type="PANTHER" id="PTHR34720">
    <property type="entry name" value="MICROCYSTIN DEPENDENT PROTEIN"/>
    <property type="match status" value="1"/>
</dbReference>
<dbReference type="Gene3D" id="1.10.1330.10">
    <property type="entry name" value="Dockerin domain"/>
    <property type="match status" value="1"/>
</dbReference>
<keyword evidence="3" id="KW-0732">Signal</keyword>
<dbReference type="InterPro" id="IPR002105">
    <property type="entry name" value="Dockerin_1_rpt"/>
</dbReference>
<dbReference type="GO" id="GO:0000272">
    <property type="term" value="P:polysaccharide catabolic process"/>
    <property type="evidence" value="ECO:0007669"/>
    <property type="project" value="InterPro"/>
</dbReference>
<feature type="region of interest" description="Disordered" evidence="4">
    <location>
        <begin position="12"/>
        <end position="32"/>
    </location>
</feature>
<dbReference type="NCBIfam" id="TIGR01965">
    <property type="entry name" value="VCBS_repeat"/>
    <property type="match status" value="1"/>
</dbReference>
<evidence type="ECO:0000259" key="6">
    <source>
        <dbReference type="Pfam" id="PF17210"/>
    </source>
</evidence>
<dbReference type="SUPFAM" id="SSF49478">
    <property type="entry name" value="Cna protein B-type domain"/>
    <property type="match status" value="1"/>
</dbReference>
<dbReference type="InterPro" id="IPR010221">
    <property type="entry name" value="VCBS_dom"/>
</dbReference>
<dbReference type="PANTHER" id="PTHR34720:SF9">
    <property type="entry name" value="BLR4714 PROTEIN"/>
    <property type="match status" value="1"/>
</dbReference>
<comment type="subcellular location">
    <subcellularLocation>
        <location evidence="1">Secreted</location>
    </subcellularLocation>
</comment>
<dbReference type="InterPro" id="IPR011506">
    <property type="entry name" value="Planctomycete_extracellular"/>
</dbReference>
<sequence>MKNLRHLLRRVRPLKSRQAREDRSRGPRNSKRRLLSENLENRQLLAGDLGMVSSEPAADVYQDVDDYSIAHNYWNAYDVDNSGEVTALDALRIINYLNESPEGEMTSESVQFVGFVDVNEDHVVTALDALMVINELNSVGEAEAGNFVVEFEISARNLDDSLLPTAGTYESVGGATSPIYSVDVGDVFKIEVAVQDNRGFDAFGVFQSVVDLVVSQSGAIAPAVGEIQGAQLPRTVLSSASASGTIELYYEGNRAGGITSTVGDFFGTSNTTAENSIRNAIIQLNPNVDSVDDILVDGGTSSTTSPYTFTVEYNSPDLILEDVPRLVTVLTIGGVEQTVTIIEENVFENGEFNPDVLVSRYETFMRNHPTRAGENNGFGPKVYGQNRNIGSFDQNVNGTDIFDEVGTLGPIGNLQNIIDPFNSDIAYDSFSIPVVALAPGQGVTVRAEVASPRTGAGGTTAFEGVLIYGTEGGKEGVPANDIRFDEDAQFRLNIAGAQTGITAQNASLTVVEDDVDGETRQLVVNASTTTDTITYSIPNRTGALGAASIDSNGLFTYVPNANAFGTDLVVYNAATPTDGAATATVTVTITPQNDAPVANDDAPTGNAIVGGTPLLINVLANDDAGGGNEPLSELTISLPTTAGNVLPTRGTVTVVNDAQVGPRIQYTPNAGATTGTDTFTYTITDAGGLSDTATVTVNVVNNSTGVTALDKNGVEIQEDAAETLVADLSADNLIVVNSGVDPVTLDNATVSAASGTVRIEGDQIFFTPALNFNGAAAITYTASNEIGSDTGVINVTVNAVNDLPVAPSMNFVLNERATRTLNILQPGEGNTAPSDVETPTANLTIELPAQTIDSRAQVSLVNNQIQVTSTAAAGMGDFSFQYRVRDANGGTTNGVINIDVQDVQDPPIAGDGTATGNEDGPNVTVDLGNLTTLEGADTATYTIESVTPTTLGTATINGDNLIFDSADNQSGTATVVYRATGTNGFDLGTIAITINPVNDAPTLPATINRTVVEDGFIDIDVVALASDVDGDTLTANVATNPTNGTATRQSNGQIRYTPNADYNGPDAFNVTVTDGNGGSVTRTINITVTDVVAAPVANPGTLPATEDGGPVTLNLVPLVDLDPGDTATISLTTGPNNGSASITNGVLTYTPNANFNGTDTITYTATNASGSDSAVVTINVGSVNDAPIAQDDTATVVKNGSVAINVLANDNPDPTNEGDTPVVTVATGNLPANGTVTINNNVITYTPNSNFIGTDSFTYTLSDGAGGSDTATVTVEVLNFETSDIDGQLFQDSNNNGQRESSEVALGGLSVRLRSPGSANGSGQLVDRFTTTDPSGSYSFQDVPSGEYTLSYELPPGFSAGGDSGNGSITIDVAGGTAGNDSFNVDFDEIAPLTNGGRNIISVQPGDKGLPSSITASERSLFVFAEGEGGGLEQMIYRVGTGFEDVQLIELSLNSARDQALLTIVDSDDTLPLEQRVQTALVDSSQIRFSNNGTRVELFGGRDDFAFVNTINDASDFPGYQDAIDEILANL</sequence>
<dbReference type="Pfam" id="PF17210">
    <property type="entry name" value="SdrD_B"/>
    <property type="match status" value="1"/>
</dbReference>
<dbReference type="SUPFAM" id="SSF63446">
    <property type="entry name" value="Type I dockerin domain"/>
    <property type="match status" value="1"/>
</dbReference>
<evidence type="ECO:0000313" key="8">
    <source>
        <dbReference type="Proteomes" id="UP000316213"/>
    </source>
</evidence>
<protein>
    <submittedName>
        <fullName evidence="7">Dockerin type I repeat protein</fullName>
    </submittedName>
</protein>
<dbReference type="RefSeq" id="WP_146575675.1">
    <property type="nucleotide sequence ID" value="NZ_SJPM01000001.1"/>
</dbReference>